<dbReference type="AlphaFoldDB" id="A0A9C7G853"/>
<proteinExistence type="predicted"/>
<dbReference type="NCBIfam" id="TIGR04087">
    <property type="entry name" value="YqxM_for_SipW"/>
    <property type="match status" value="1"/>
</dbReference>
<keyword evidence="3" id="KW-1185">Reference proteome</keyword>
<accession>A0A9C7G853</accession>
<dbReference type="GO" id="GO:0097311">
    <property type="term" value="C:bacterial biofilm matrix"/>
    <property type="evidence" value="ECO:0007669"/>
    <property type="project" value="InterPro"/>
</dbReference>
<comment type="caution">
    <text evidence="2">The sequence shown here is derived from an EMBL/GenBank/DDBJ whole genome shotgun (WGS) entry which is preliminary data.</text>
</comment>
<evidence type="ECO:0000313" key="3">
    <source>
        <dbReference type="Proteomes" id="UP000789845"/>
    </source>
</evidence>
<evidence type="ECO:0008006" key="4">
    <source>
        <dbReference type="Google" id="ProtNLM"/>
    </source>
</evidence>
<reference evidence="2" key="1">
    <citation type="submission" date="2021-10" db="EMBL/GenBank/DDBJ databases">
        <authorList>
            <person name="Criscuolo A."/>
        </authorList>
    </citation>
    <scope>NUCLEOTIDE SEQUENCE</scope>
    <source>
        <strain evidence="2">CIP111885</strain>
    </source>
</reference>
<feature type="compositionally biased region" description="Polar residues" evidence="1">
    <location>
        <begin position="153"/>
        <end position="165"/>
    </location>
</feature>
<dbReference type="EMBL" id="CAKJTG010000007">
    <property type="protein sequence ID" value="CAG9607806.1"/>
    <property type="molecule type" value="Genomic_DNA"/>
</dbReference>
<name>A0A9C7G853_9BACI</name>
<feature type="compositionally biased region" description="Low complexity" evidence="1">
    <location>
        <begin position="179"/>
        <end position="191"/>
    </location>
</feature>
<sequence length="250" mass="27744">MQLNSFTNASFNDVEELSSSLHVNWPVDEWDKSSLDFDKGSLQRGGTCNPPYIFAEIYNDGEDMTFSTWSWELFEVGNGNLSKTPIGPSLDNGVVPKILSDKKGKIESSGTISSNGNYRFKVTKTERPGQDTIWSEKIEISGCSSGKEKKENSFTTDNNNETSAETKMGKNVGSGSSPNNESTTNENNTKTQKTEIETESTEEINNPELEEAEDIKETINILKAPENIKNSNTTEDLERKTVSNNLDENE</sequence>
<evidence type="ECO:0000256" key="1">
    <source>
        <dbReference type="SAM" id="MobiDB-lite"/>
    </source>
</evidence>
<gene>
    <name evidence="2" type="ORF">NEOCIP111885_01498</name>
</gene>
<dbReference type="Proteomes" id="UP000789845">
    <property type="component" value="Unassembled WGS sequence"/>
</dbReference>
<dbReference type="InterPro" id="IPR023848">
    <property type="entry name" value="TasA"/>
</dbReference>
<feature type="region of interest" description="Disordered" evidence="1">
    <location>
        <begin position="133"/>
        <end position="250"/>
    </location>
</feature>
<evidence type="ECO:0000313" key="2">
    <source>
        <dbReference type="EMBL" id="CAG9607806.1"/>
    </source>
</evidence>
<organism evidence="2 3">
    <name type="scientific">Pseudoneobacillus rhizosphaerae</name>
    <dbReference type="NCBI Taxonomy" id="2880968"/>
    <lineage>
        <taxon>Bacteria</taxon>
        <taxon>Bacillati</taxon>
        <taxon>Bacillota</taxon>
        <taxon>Bacilli</taxon>
        <taxon>Bacillales</taxon>
        <taxon>Bacillaceae</taxon>
        <taxon>Pseudoneobacillus</taxon>
    </lineage>
</organism>
<protein>
    <recommendedName>
        <fullName evidence="4">Amyloid fiber anchoring/assembly protein TapA</fullName>
    </recommendedName>
</protein>